<evidence type="ECO:0000313" key="4">
    <source>
        <dbReference type="Proteomes" id="UP000094527"/>
    </source>
</evidence>
<dbReference type="SUPFAM" id="SSF47986">
    <property type="entry name" value="DEATH domain"/>
    <property type="match status" value="1"/>
</dbReference>
<dbReference type="InterPro" id="IPR001315">
    <property type="entry name" value="CARD"/>
</dbReference>
<dbReference type="Gene3D" id="1.10.533.10">
    <property type="entry name" value="Death Domain, Fas"/>
    <property type="match status" value="1"/>
</dbReference>
<dbReference type="AlphaFoldDB" id="A0A1D2MKR1"/>
<name>A0A1D2MKR1_ORCCI</name>
<dbReference type="PROSITE" id="PS50209">
    <property type="entry name" value="CARD"/>
    <property type="match status" value="1"/>
</dbReference>
<feature type="non-terminal residue" evidence="3">
    <location>
        <position position="181"/>
    </location>
</feature>
<dbReference type="Proteomes" id="UP000094527">
    <property type="component" value="Unassembled WGS sequence"/>
</dbReference>
<comment type="caution">
    <text evidence="3">The sequence shown here is derived from an EMBL/GenBank/DDBJ whole genome shotgun (WGS) entry which is preliminary data.</text>
</comment>
<proteinExistence type="predicted"/>
<accession>A0A1D2MKR1</accession>
<feature type="compositionally biased region" description="Pro residues" evidence="1">
    <location>
        <begin position="155"/>
        <end position="175"/>
    </location>
</feature>
<feature type="domain" description="CARD" evidence="2">
    <location>
        <begin position="1"/>
        <end position="91"/>
    </location>
</feature>
<evidence type="ECO:0000313" key="3">
    <source>
        <dbReference type="EMBL" id="ODM93434.1"/>
    </source>
</evidence>
<sequence>MDRNAKKAILKNRVKLLNLDYFDLTAPLLASEIFTSKKHKDIKTSALDSKARVDLLLEWLEESAPKEAFPIFLQGVRNCKELILAKKIKREASGTVLASGSAGTSATSIPLDKLLAEIVPGLPSSIGKPPTDKPKKPKAAKLKLPKIIPPTTTGVPPPPPINGLPSTSLPPPPVPKAKKRK</sequence>
<feature type="compositionally biased region" description="Basic residues" evidence="1">
    <location>
        <begin position="135"/>
        <end position="144"/>
    </location>
</feature>
<organism evidence="3 4">
    <name type="scientific">Orchesella cincta</name>
    <name type="common">Springtail</name>
    <name type="synonym">Podura cincta</name>
    <dbReference type="NCBI Taxonomy" id="48709"/>
    <lineage>
        <taxon>Eukaryota</taxon>
        <taxon>Metazoa</taxon>
        <taxon>Ecdysozoa</taxon>
        <taxon>Arthropoda</taxon>
        <taxon>Hexapoda</taxon>
        <taxon>Collembola</taxon>
        <taxon>Entomobryomorpha</taxon>
        <taxon>Entomobryoidea</taxon>
        <taxon>Orchesellidae</taxon>
        <taxon>Orchesellinae</taxon>
        <taxon>Orchesella</taxon>
    </lineage>
</organism>
<reference evidence="3 4" key="1">
    <citation type="journal article" date="2016" name="Genome Biol. Evol.">
        <title>Gene Family Evolution Reflects Adaptation to Soil Environmental Stressors in the Genome of the Collembolan Orchesella cincta.</title>
        <authorList>
            <person name="Faddeeva-Vakhrusheva A."/>
            <person name="Derks M.F."/>
            <person name="Anvar S.Y."/>
            <person name="Agamennone V."/>
            <person name="Suring W."/>
            <person name="Smit S."/>
            <person name="van Straalen N.M."/>
            <person name="Roelofs D."/>
        </authorList>
    </citation>
    <scope>NUCLEOTIDE SEQUENCE [LARGE SCALE GENOMIC DNA]</scope>
    <source>
        <tissue evidence="3">Mixed pool</tissue>
    </source>
</reference>
<feature type="compositionally biased region" description="Low complexity" evidence="1">
    <location>
        <begin position="145"/>
        <end position="154"/>
    </location>
</feature>
<keyword evidence="4" id="KW-1185">Reference proteome</keyword>
<gene>
    <name evidence="3" type="ORF">Ocin01_13247</name>
</gene>
<dbReference type="InterPro" id="IPR011029">
    <property type="entry name" value="DEATH-like_dom_sf"/>
</dbReference>
<dbReference type="GO" id="GO:0042981">
    <property type="term" value="P:regulation of apoptotic process"/>
    <property type="evidence" value="ECO:0007669"/>
    <property type="project" value="InterPro"/>
</dbReference>
<evidence type="ECO:0000259" key="2">
    <source>
        <dbReference type="PROSITE" id="PS50209"/>
    </source>
</evidence>
<protein>
    <recommendedName>
        <fullName evidence="2">CARD domain-containing protein</fullName>
    </recommendedName>
</protein>
<evidence type="ECO:0000256" key="1">
    <source>
        <dbReference type="SAM" id="MobiDB-lite"/>
    </source>
</evidence>
<dbReference type="EMBL" id="LJIJ01000990">
    <property type="protein sequence ID" value="ODM93434.1"/>
    <property type="molecule type" value="Genomic_DNA"/>
</dbReference>
<feature type="region of interest" description="Disordered" evidence="1">
    <location>
        <begin position="122"/>
        <end position="181"/>
    </location>
</feature>